<feature type="chain" id="PRO_5021310985" evidence="1">
    <location>
        <begin position="24"/>
        <end position="83"/>
    </location>
</feature>
<keyword evidence="1" id="KW-0732">Signal</keyword>
<accession>A0A508TPK3</accession>
<sequence length="83" mass="8367">MTTFKLLSAGLIVAAAFAAPVSARENCAAARGIAARTANGLSAVERCFGGRLWIPAPSVSAHSEAPTDQPGGVCDHGDDAQIC</sequence>
<evidence type="ECO:0000313" key="2">
    <source>
        <dbReference type="EMBL" id="VIO76417.1"/>
    </source>
</evidence>
<reference evidence="2" key="1">
    <citation type="submission" date="2019-02" db="EMBL/GenBank/DDBJ databases">
        <authorList>
            <person name="Pothier F.J."/>
        </authorList>
    </citation>
    <scope>NUCLEOTIDE SEQUENCE</scope>
    <source>
        <strain evidence="2">CI-1B</strain>
    </source>
</reference>
<comment type="caution">
    <text evidence="2">The sequence shown here is derived from an EMBL/GenBank/DDBJ whole genome shotgun (WGS) entry which is preliminary data.</text>
</comment>
<organism evidence="2 3">
    <name type="scientific">Bradyrhizobium ivorense</name>
    <dbReference type="NCBI Taxonomy" id="2511166"/>
    <lineage>
        <taxon>Bacteria</taxon>
        <taxon>Pseudomonadati</taxon>
        <taxon>Pseudomonadota</taxon>
        <taxon>Alphaproteobacteria</taxon>
        <taxon>Hyphomicrobiales</taxon>
        <taxon>Nitrobacteraceae</taxon>
        <taxon>Bradyrhizobium</taxon>
    </lineage>
</organism>
<protein>
    <submittedName>
        <fullName evidence="2">Uncharacterized protein</fullName>
    </submittedName>
</protein>
<dbReference type="Proteomes" id="UP000328092">
    <property type="component" value="Unassembled WGS sequence"/>
</dbReference>
<proteinExistence type="predicted"/>
<keyword evidence="3" id="KW-1185">Reference proteome</keyword>
<dbReference type="RefSeq" id="WP_139863113.1">
    <property type="nucleotide sequence ID" value="NZ_CAADFC020000028.1"/>
</dbReference>
<dbReference type="EMBL" id="CAADFC020000028">
    <property type="protein sequence ID" value="VIO76417.1"/>
    <property type="molecule type" value="Genomic_DNA"/>
</dbReference>
<evidence type="ECO:0000256" key="1">
    <source>
        <dbReference type="SAM" id="SignalP"/>
    </source>
</evidence>
<dbReference type="AlphaFoldDB" id="A0A508TPK3"/>
<feature type="signal peptide" evidence="1">
    <location>
        <begin position="1"/>
        <end position="23"/>
    </location>
</feature>
<evidence type="ECO:0000313" key="3">
    <source>
        <dbReference type="Proteomes" id="UP000328092"/>
    </source>
</evidence>
<name>A0A508TPK3_9BRAD</name>
<dbReference type="OrthoDB" id="8256096at2"/>
<gene>
    <name evidence="2" type="ORF">CI1B_64220</name>
</gene>